<dbReference type="Proteomes" id="UP001196413">
    <property type="component" value="Unassembled WGS sequence"/>
</dbReference>
<dbReference type="AlphaFoldDB" id="A0AAD5N0X6"/>
<sequence>MLDQDKYISHLSKFNQYRGLLILYRVHAMAGIPKGDSEVNIAEFFLNKITYVATKLEELEDVVD</sequence>
<keyword evidence="2" id="KW-1185">Reference proteome</keyword>
<accession>A0AAD5N0X6</accession>
<reference evidence="1" key="1">
    <citation type="submission" date="2021-06" db="EMBL/GenBank/DDBJ databases">
        <title>Parelaphostrongylus tenuis whole genome reference sequence.</title>
        <authorList>
            <person name="Garwood T.J."/>
            <person name="Larsen P.A."/>
            <person name="Fountain-Jones N.M."/>
            <person name="Garbe J.R."/>
            <person name="Macchietto M.G."/>
            <person name="Kania S.A."/>
            <person name="Gerhold R.W."/>
            <person name="Richards J.E."/>
            <person name="Wolf T.M."/>
        </authorList>
    </citation>
    <scope>NUCLEOTIDE SEQUENCE</scope>
    <source>
        <strain evidence="1">MNPRO001-30</strain>
        <tissue evidence="1">Meninges</tissue>
    </source>
</reference>
<comment type="caution">
    <text evidence="1">The sequence shown here is derived from an EMBL/GenBank/DDBJ whole genome shotgun (WGS) entry which is preliminary data.</text>
</comment>
<evidence type="ECO:0000313" key="1">
    <source>
        <dbReference type="EMBL" id="KAJ1357499.1"/>
    </source>
</evidence>
<proteinExistence type="predicted"/>
<organism evidence="1 2">
    <name type="scientific">Parelaphostrongylus tenuis</name>
    <name type="common">Meningeal worm</name>
    <dbReference type="NCBI Taxonomy" id="148309"/>
    <lineage>
        <taxon>Eukaryota</taxon>
        <taxon>Metazoa</taxon>
        <taxon>Ecdysozoa</taxon>
        <taxon>Nematoda</taxon>
        <taxon>Chromadorea</taxon>
        <taxon>Rhabditida</taxon>
        <taxon>Rhabditina</taxon>
        <taxon>Rhabditomorpha</taxon>
        <taxon>Strongyloidea</taxon>
        <taxon>Metastrongylidae</taxon>
        <taxon>Parelaphostrongylus</taxon>
    </lineage>
</organism>
<dbReference type="EMBL" id="JAHQIW010003161">
    <property type="protein sequence ID" value="KAJ1357499.1"/>
    <property type="molecule type" value="Genomic_DNA"/>
</dbReference>
<gene>
    <name evidence="1" type="ORF">KIN20_015663</name>
</gene>
<evidence type="ECO:0000313" key="2">
    <source>
        <dbReference type="Proteomes" id="UP001196413"/>
    </source>
</evidence>
<name>A0AAD5N0X6_PARTN</name>
<protein>
    <submittedName>
        <fullName evidence="1">Uncharacterized protein</fullName>
    </submittedName>
</protein>